<keyword evidence="2 5" id="KW-1133">Transmembrane helix</keyword>
<comment type="caution">
    <text evidence="6">The sequence shown here is derived from an EMBL/GenBank/DDBJ whole genome shotgun (WGS) entry which is preliminary data.</text>
</comment>
<feature type="transmembrane region" description="Helical" evidence="5">
    <location>
        <begin position="140"/>
        <end position="162"/>
    </location>
</feature>
<evidence type="ECO:0008006" key="8">
    <source>
        <dbReference type="Google" id="ProtNLM"/>
    </source>
</evidence>
<feature type="transmembrane region" description="Helical" evidence="5">
    <location>
        <begin position="105"/>
        <end position="128"/>
    </location>
</feature>
<protein>
    <recommendedName>
        <fullName evidence="8">WAT1-related protein</fullName>
    </recommendedName>
</protein>
<accession>A0AAW1HH89</accession>
<evidence type="ECO:0000313" key="7">
    <source>
        <dbReference type="Proteomes" id="UP001443914"/>
    </source>
</evidence>
<dbReference type="GO" id="GO:0016020">
    <property type="term" value="C:membrane"/>
    <property type="evidence" value="ECO:0007669"/>
    <property type="project" value="InterPro"/>
</dbReference>
<evidence type="ECO:0000313" key="6">
    <source>
        <dbReference type="EMBL" id="KAK9675691.1"/>
    </source>
</evidence>
<proteinExistence type="predicted"/>
<name>A0AAW1HH89_SAPOF</name>
<feature type="transmembrane region" description="Helical" evidence="5">
    <location>
        <begin position="315"/>
        <end position="335"/>
    </location>
</feature>
<evidence type="ECO:0000256" key="3">
    <source>
        <dbReference type="ARBA" id="ARBA00023136"/>
    </source>
</evidence>
<dbReference type="AlphaFoldDB" id="A0AAW1HH89"/>
<feature type="transmembrane region" description="Helical" evidence="5">
    <location>
        <begin position="224"/>
        <end position="245"/>
    </location>
</feature>
<feature type="transmembrane region" description="Helical" evidence="5">
    <location>
        <begin position="293"/>
        <end position="309"/>
    </location>
</feature>
<sequence>MELMLLSGDKMCAMIPFITMFMMEGCTIALTITAKSAMSAGMNQFVFVAYSNALSSVLLLSYSLIFHRDSMKKIFNLKLLSRFFLLGLTGITIAQNLAFTGLRDSSPIVVCAMGLLLPSFQFFLALILGKTRLNISSKSTKIKILGVLASITGAIMVAAYLGPSILNGPLFHPLMLSGPKPFLVFISATNQWMFGTSLLALATFSIAIWSIIQVSTFARFPDMMVIVTCSTIFGTIQTFFVDIIANGDFNAWKLNFDLELLIIVLTALLGTLGRSRVQAWCMSLKGPMYVAKFKPFGLFWACLIGLSLFGNSLHYGSVIGTGIVAIGYLTVLWGVKEEAKQSQIDSKQSQPSDDDLKAPLLSQQPELDSEPEELV</sequence>
<evidence type="ECO:0000256" key="4">
    <source>
        <dbReference type="SAM" id="MobiDB-lite"/>
    </source>
</evidence>
<feature type="transmembrane region" description="Helical" evidence="5">
    <location>
        <begin position="45"/>
        <end position="67"/>
    </location>
</feature>
<dbReference type="EMBL" id="JBDFQZ010000011">
    <property type="protein sequence ID" value="KAK9675691.1"/>
    <property type="molecule type" value="Genomic_DNA"/>
</dbReference>
<evidence type="ECO:0000256" key="2">
    <source>
        <dbReference type="ARBA" id="ARBA00022989"/>
    </source>
</evidence>
<organism evidence="6 7">
    <name type="scientific">Saponaria officinalis</name>
    <name type="common">Common soapwort</name>
    <name type="synonym">Lychnis saponaria</name>
    <dbReference type="NCBI Taxonomy" id="3572"/>
    <lineage>
        <taxon>Eukaryota</taxon>
        <taxon>Viridiplantae</taxon>
        <taxon>Streptophyta</taxon>
        <taxon>Embryophyta</taxon>
        <taxon>Tracheophyta</taxon>
        <taxon>Spermatophyta</taxon>
        <taxon>Magnoliopsida</taxon>
        <taxon>eudicotyledons</taxon>
        <taxon>Gunneridae</taxon>
        <taxon>Pentapetalae</taxon>
        <taxon>Caryophyllales</taxon>
        <taxon>Caryophyllaceae</taxon>
        <taxon>Caryophylleae</taxon>
        <taxon>Saponaria</taxon>
    </lineage>
</organism>
<feature type="transmembrane region" description="Helical" evidence="5">
    <location>
        <begin position="182"/>
        <end position="212"/>
    </location>
</feature>
<dbReference type="GO" id="GO:0022857">
    <property type="term" value="F:transmembrane transporter activity"/>
    <property type="evidence" value="ECO:0007669"/>
    <property type="project" value="InterPro"/>
</dbReference>
<keyword evidence="7" id="KW-1185">Reference proteome</keyword>
<evidence type="ECO:0000256" key="5">
    <source>
        <dbReference type="SAM" id="Phobius"/>
    </source>
</evidence>
<dbReference type="PANTHER" id="PTHR31218">
    <property type="entry name" value="WAT1-RELATED PROTEIN"/>
    <property type="match status" value="1"/>
</dbReference>
<feature type="transmembrane region" description="Helical" evidence="5">
    <location>
        <begin position="12"/>
        <end position="33"/>
    </location>
</feature>
<feature type="transmembrane region" description="Helical" evidence="5">
    <location>
        <begin position="79"/>
        <end position="99"/>
    </location>
</feature>
<dbReference type="InterPro" id="IPR030184">
    <property type="entry name" value="WAT1-related"/>
</dbReference>
<keyword evidence="3 5" id="KW-0472">Membrane</keyword>
<gene>
    <name evidence="6" type="ORF">RND81_11G024200</name>
</gene>
<keyword evidence="1 5" id="KW-0812">Transmembrane</keyword>
<feature type="transmembrane region" description="Helical" evidence="5">
    <location>
        <begin position="251"/>
        <end position="272"/>
    </location>
</feature>
<feature type="compositionally biased region" description="Polar residues" evidence="4">
    <location>
        <begin position="342"/>
        <end position="351"/>
    </location>
</feature>
<feature type="region of interest" description="Disordered" evidence="4">
    <location>
        <begin position="342"/>
        <end position="375"/>
    </location>
</feature>
<reference evidence="6" key="1">
    <citation type="submission" date="2024-03" db="EMBL/GenBank/DDBJ databases">
        <title>WGS assembly of Saponaria officinalis var. Norfolk2.</title>
        <authorList>
            <person name="Jenkins J."/>
            <person name="Shu S."/>
            <person name="Grimwood J."/>
            <person name="Barry K."/>
            <person name="Goodstein D."/>
            <person name="Schmutz J."/>
            <person name="Leebens-Mack J."/>
            <person name="Osbourn A."/>
        </authorList>
    </citation>
    <scope>NUCLEOTIDE SEQUENCE [LARGE SCALE GENOMIC DNA]</scope>
    <source>
        <strain evidence="6">JIC</strain>
    </source>
</reference>
<evidence type="ECO:0000256" key="1">
    <source>
        <dbReference type="ARBA" id="ARBA00022692"/>
    </source>
</evidence>
<dbReference type="Proteomes" id="UP001443914">
    <property type="component" value="Unassembled WGS sequence"/>
</dbReference>